<sequence length="59" mass="6885">MQTIKEEAIRIISNLPDDVSMDDIMYKLYVMDKIKSGQSDIKSGNYLSSDDVRKEIEKW</sequence>
<gene>
    <name evidence="1" type="ORF">SAMN02194393_03683</name>
</gene>
<dbReference type="EMBL" id="FUZT01000009">
    <property type="protein sequence ID" value="SKC81950.1"/>
    <property type="molecule type" value="Genomic_DNA"/>
</dbReference>
<dbReference type="OrthoDB" id="5422155at2"/>
<reference evidence="1 2" key="1">
    <citation type="submission" date="2017-02" db="EMBL/GenBank/DDBJ databases">
        <authorList>
            <person name="Peterson S.W."/>
        </authorList>
    </citation>
    <scope>NUCLEOTIDE SEQUENCE [LARGE SCALE GENOMIC DNA]</scope>
    <source>
        <strain evidence="1 2">M1</strain>
    </source>
</reference>
<dbReference type="AlphaFoldDB" id="A0A1T5M120"/>
<organism evidence="1 2">
    <name type="scientific">Maledivibacter halophilus</name>
    <dbReference type="NCBI Taxonomy" id="36842"/>
    <lineage>
        <taxon>Bacteria</taxon>
        <taxon>Bacillati</taxon>
        <taxon>Bacillota</taxon>
        <taxon>Clostridia</taxon>
        <taxon>Peptostreptococcales</taxon>
        <taxon>Caminicellaceae</taxon>
        <taxon>Maledivibacter</taxon>
    </lineage>
</organism>
<name>A0A1T5M120_9FIRM</name>
<evidence type="ECO:0000313" key="2">
    <source>
        <dbReference type="Proteomes" id="UP000190285"/>
    </source>
</evidence>
<keyword evidence="2" id="KW-1185">Reference proteome</keyword>
<evidence type="ECO:0000313" key="1">
    <source>
        <dbReference type="EMBL" id="SKC81950.1"/>
    </source>
</evidence>
<dbReference type="RefSeq" id="WP_079493556.1">
    <property type="nucleotide sequence ID" value="NZ_FUZT01000009.1"/>
</dbReference>
<accession>A0A1T5M120</accession>
<dbReference type="Proteomes" id="UP000190285">
    <property type="component" value="Unassembled WGS sequence"/>
</dbReference>
<proteinExistence type="predicted"/>
<protein>
    <submittedName>
        <fullName evidence="1">Uncharacterized protein</fullName>
    </submittedName>
</protein>